<protein>
    <submittedName>
        <fullName evidence="2">DUF4935 domain-containing protein</fullName>
    </submittedName>
</protein>
<evidence type="ECO:0000313" key="3">
    <source>
        <dbReference type="Proteomes" id="UP001155820"/>
    </source>
</evidence>
<dbReference type="EMBL" id="JABRWM010000006">
    <property type="protein sequence ID" value="NRF20836.1"/>
    <property type="molecule type" value="Genomic_DNA"/>
</dbReference>
<feature type="domain" description="PIN like" evidence="1">
    <location>
        <begin position="50"/>
        <end position="266"/>
    </location>
</feature>
<evidence type="ECO:0000313" key="2">
    <source>
        <dbReference type="EMBL" id="NRF20836.1"/>
    </source>
</evidence>
<dbReference type="Pfam" id="PF18476">
    <property type="entry name" value="PIN_8"/>
    <property type="match status" value="1"/>
</dbReference>
<reference evidence="2" key="1">
    <citation type="submission" date="2019-07" db="EMBL/GenBank/DDBJ databases">
        <title>FDA dAtabase for Regulatory Grade micrObial Sequences (FDA-ARGOS): Supporting development and validation of Infectious Disease Dx tests.</title>
        <authorList>
            <person name="Bachman M."/>
            <person name="Young C."/>
            <person name="Tallon L."/>
            <person name="Sadzewicz L."/>
            <person name="Vavikolanu K."/>
            <person name="Mehta A."/>
            <person name="Aluvathingal J."/>
            <person name="Nadendla S."/>
            <person name="Nandy P."/>
            <person name="Geyer C."/>
            <person name="Yan Y."/>
            <person name="Sichtig H."/>
        </authorList>
    </citation>
    <scope>NUCLEOTIDE SEQUENCE</scope>
    <source>
        <strain evidence="2">FDAARGOS_618</strain>
    </source>
</reference>
<evidence type="ECO:0000259" key="1">
    <source>
        <dbReference type="Pfam" id="PF18476"/>
    </source>
</evidence>
<dbReference type="Proteomes" id="UP001155820">
    <property type="component" value="Unassembled WGS sequence"/>
</dbReference>
<name>A0AA44EL99_9HYPH</name>
<sequence>MNKKQEVSEVATSQMPSEPDLAFLLEDTYPNAATLFSSHDLPIARDGDFVVAIDTNVLILPYKIDANDLSALSSTYRALAKSNRLYLPARVSREFIRLRDKKLAEVVTGLNDRLSKLEPPKAKLSPILEGVEGYDKLPNLAESAEKAVREYRSALKNLIGKIKQWRGNDPVSMLYAEVFNEKNIIEAPGDRRSLKAEWSRRSEHKLPPGYKDSDKDDSGIGDFLIWKSILEIGRLLEKDLIFLTLDDKGDWAVRAGNEAVYPRPELVDEYRRSSNGRSLKISHLADFLRQMDVSEAVVAKVKEAETVEISRESIQLSERDPLYQWWTKNLTTEDTPRVRPRNKALPRPPISRIELDARRIRAAIYREGGPVVFKDVEFDPAIIGFVVGRSVLLQTEDGEERIAPFGVSAGEAKFFIDDLMYAHAVEVSEGDAFVVRDNQGQWQSFRIVEILDKGGDLILMRLDTCFGTANTPVLVP</sequence>
<dbReference type="RefSeq" id="WP_157951556.1">
    <property type="nucleotide sequence ID" value="NZ_JABRWL010000005.1"/>
</dbReference>
<organism evidence="2 3">
    <name type="scientific">Agrobacterium pusense</name>
    <dbReference type="NCBI Taxonomy" id="648995"/>
    <lineage>
        <taxon>Bacteria</taxon>
        <taxon>Pseudomonadati</taxon>
        <taxon>Pseudomonadota</taxon>
        <taxon>Alphaproteobacteria</taxon>
        <taxon>Hyphomicrobiales</taxon>
        <taxon>Rhizobiaceae</taxon>
        <taxon>Rhizobium/Agrobacterium group</taxon>
        <taxon>Agrobacterium</taxon>
    </lineage>
</organism>
<accession>A0AA44EL99</accession>
<proteinExistence type="predicted"/>
<comment type="caution">
    <text evidence="2">The sequence shown here is derived from an EMBL/GenBank/DDBJ whole genome shotgun (WGS) entry which is preliminary data.</text>
</comment>
<dbReference type="InterPro" id="IPR041578">
    <property type="entry name" value="PIN_8"/>
</dbReference>
<gene>
    <name evidence="2" type="ORF">FOB26_17405</name>
</gene>
<dbReference type="AlphaFoldDB" id="A0AA44EL99"/>
<keyword evidence="3" id="KW-1185">Reference proteome</keyword>